<sequence>MADLIPNIGDSEKEQVSLALGTLSRAPLSVLRELREQITTVTKEINRKLTEADGLPHALLLKSVSNSSEKIRAFVQKPETELLERKSAGDLRLTDIRQTRTATDSDLFLAFLGERSLALEKEKWERWGLGYSRVDSLVRNLDASTDRNGVVRQFMEFKGWSPDNKPLYRAILRGQKYLVNERLFPNSRGSSAIYAFKGRDFDRLHFKSLPLLYNQLSLLHGDIHSLAQNVSHNVDAWQDSYDKGANVIIQCFADGLRLGLPLDHSAIAPLLGVGRDGTDTSVRQIEISTMGDVDWSTTQTEGNCTQTPGQTSYVRQTASSSLSDTYPVSQQNQDRAQQIHGTRNIPAGGDHLLPSQRGTTARSSINDSRRSTTGAQSSPSSPLGRYESDPSDYDYRPHSEGNSDGSEMTSTTPPQTNQSTDNFRVLVDAAETYAKQMNKRPYLADNSSQCRVSQRRRLSEEIGGNGLADYGSEITQTCL</sequence>
<feature type="compositionally biased region" description="Polar residues" evidence="1">
    <location>
        <begin position="317"/>
        <end position="341"/>
    </location>
</feature>
<dbReference type="Proteomes" id="UP000002035">
    <property type="component" value="Unassembled WGS sequence"/>
</dbReference>
<proteinExistence type="predicted"/>
<reference evidence="3" key="1">
    <citation type="journal article" date="2012" name="MBio">
        <title>Comparative genome analysis of Trichophyton rubrum and related dermatophytes reveals candidate genes involved in infection.</title>
        <authorList>
            <person name="Martinez D.A."/>
            <person name="Oliver B.G."/>
            <person name="Graeser Y."/>
            <person name="Goldberg J.M."/>
            <person name="Li W."/>
            <person name="Martinez-Rossi N.M."/>
            <person name="Monod M."/>
            <person name="Shelest E."/>
            <person name="Barton R.C."/>
            <person name="Birch E."/>
            <person name="Brakhage A.A."/>
            <person name="Chen Z."/>
            <person name="Gurr S.J."/>
            <person name="Heiman D."/>
            <person name="Heitman J."/>
            <person name="Kosti I."/>
            <person name="Rossi A."/>
            <person name="Saif S."/>
            <person name="Samalova M."/>
            <person name="Saunders C.W."/>
            <person name="Shea T."/>
            <person name="Summerbell R.C."/>
            <person name="Xu J."/>
            <person name="Young S."/>
            <person name="Zeng Q."/>
            <person name="Birren B.W."/>
            <person name="Cuomo C.A."/>
            <person name="White T.C."/>
        </authorList>
    </citation>
    <scope>NUCLEOTIDE SEQUENCE [LARGE SCALE GENOMIC DNA]</scope>
    <source>
        <strain evidence="3">ATCC MYA-4605 / CBS 113480</strain>
    </source>
</reference>
<feature type="compositionally biased region" description="Low complexity" evidence="1">
    <location>
        <begin position="409"/>
        <end position="422"/>
    </location>
</feature>
<keyword evidence="3" id="KW-1185">Reference proteome</keyword>
<organism evidence="2 3">
    <name type="scientific">Arthroderma otae (strain ATCC MYA-4605 / CBS 113480)</name>
    <name type="common">Microsporum canis</name>
    <dbReference type="NCBI Taxonomy" id="554155"/>
    <lineage>
        <taxon>Eukaryota</taxon>
        <taxon>Fungi</taxon>
        <taxon>Dikarya</taxon>
        <taxon>Ascomycota</taxon>
        <taxon>Pezizomycotina</taxon>
        <taxon>Eurotiomycetes</taxon>
        <taxon>Eurotiomycetidae</taxon>
        <taxon>Onygenales</taxon>
        <taxon>Arthrodermataceae</taxon>
        <taxon>Microsporum</taxon>
    </lineage>
</organism>
<feature type="region of interest" description="Disordered" evidence="1">
    <location>
        <begin position="317"/>
        <end position="422"/>
    </location>
</feature>
<dbReference type="RefSeq" id="XP_002843095.1">
    <property type="nucleotide sequence ID" value="XM_002843049.1"/>
</dbReference>
<name>C5FZQ6_ARTOC</name>
<dbReference type="STRING" id="554155.C5FZQ6"/>
<protein>
    <submittedName>
        <fullName evidence="2">Uncharacterized protein</fullName>
    </submittedName>
</protein>
<accession>C5FZQ6</accession>
<dbReference type="GeneID" id="9227546"/>
<feature type="compositionally biased region" description="Polar residues" evidence="1">
    <location>
        <begin position="356"/>
        <end position="381"/>
    </location>
</feature>
<evidence type="ECO:0000313" key="3">
    <source>
        <dbReference type="Proteomes" id="UP000002035"/>
    </source>
</evidence>
<dbReference type="HOGENOM" id="CLU_569818_0_0_1"/>
<dbReference type="AlphaFoldDB" id="C5FZQ6"/>
<gene>
    <name evidence="2" type="ORF">MCYG_08178</name>
</gene>
<dbReference type="OrthoDB" id="4367723at2759"/>
<dbReference type="VEuPathDB" id="FungiDB:MCYG_08178"/>
<dbReference type="EMBL" id="DS995708">
    <property type="protein sequence ID" value="EEQ35359.1"/>
    <property type="molecule type" value="Genomic_DNA"/>
</dbReference>
<dbReference type="eggNOG" id="ENOG502T6IU">
    <property type="taxonomic scope" value="Eukaryota"/>
</dbReference>
<evidence type="ECO:0000256" key="1">
    <source>
        <dbReference type="SAM" id="MobiDB-lite"/>
    </source>
</evidence>
<evidence type="ECO:0000313" key="2">
    <source>
        <dbReference type="EMBL" id="EEQ35359.1"/>
    </source>
</evidence>